<evidence type="ECO:0000313" key="2">
    <source>
        <dbReference type="Proteomes" id="UP000007129"/>
    </source>
</evidence>
<dbReference type="AlphaFoldDB" id="K2R3T7"/>
<dbReference type="Proteomes" id="UP000007129">
    <property type="component" value="Unassembled WGS sequence"/>
</dbReference>
<dbReference type="HOGENOM" id="CLU_3414324_0_0_1"/>
<reference evidence="1 2" key="1">
    <citation type="journal article" date="2012" name="BMC Genomics">
        <title>Tools to kill: Genome of one of the most destructive plant pathogenic fungi Macrophomina phaseolina.</title>
        <authorList>
            <person name="Islam M.S."/>
            <person name="Haque M.S."/>
            <person name="Islam M.M."/>
            <person name="Emdad E.M."/>
            <person name="Halim A."/>
            <person name="Hossen Q.M.M."/>
            <person name="Hossain M.Z."/>
            <person name="Ahmed B."/>
            <person name="Rahim S."/>
            <person name="Rahman M.S."/>
            <person name="Alam M.M."/>
            <person name="Hou S."/>
            <person name="Wan X."/>
            <person name="Saito J.A."/>
            <person name="Alam M."/>
        </authorList>
    </citation>
    <scope>NUCLEOTIDE SEQUENCE [LARGE SCALE GENOMIC DNA]</scope>
    <source>
        <strain evidence="1 2">MS6</strain>
    </source>
</reference>
<comment type="caution">
    <text evidence="1">The sequence shown here is derived from an EMBL/GenBank/DDBJ whole genome shotgun (WGS) entry which is preliminary data.</text>
</comment>
<accession>K2R3T7</accession>
<name>K2R3T7_MACPH</name>
<organism evidence="1 2">
    <name type="scientific">Macrophomina phaseolina (strain MS6)</name>
    <name type="common">Charcoal rot fungus</name>
    <dbReference type="NCBI Taxonomy" id="1126212"/>
    <lineage>
        <taxon>Eukaryota</taxon>
        <taxon>Fungi</taxon>
        <taxon>Dikarya</taxon>
        <taxon>Ascomycota</taxon>
        <taxon>Pezizomycotina</taxon>
        <taxon>Dothideomycetes</taxon>
        <taxon>Dothideomycetes incertae sedis</taxon>
        <taxon>Botryosphaeriales</taxon>
        <taxon>Botryosphaeriaceae</taxon>
        <taxon>Macrophomina</taxon>
    </lineage>
</organism>
<dbReference type="EMBL" id="AHHD01001160">
    <property type="protein sequence ID" value="EKG08888.1"/>
    <property type="molecule type" value="Genomic_DNA"/>
</dbReference>
<feature type="non-terminal residue" evidence="1">
    <location>
        <position position="1"/>
    </location>
</feature>
<evidence type="ECO:0000313" key="1">
    <source>
        <dbReference type="EMBL" id="EKG08888.1"/>
    </source>
</evidence>
<proteinExistence type="predicted"/>
<dbReference type="VEuPathDB" id="FungiDB:MPH_14181"/>
<dbReference type="InParanoid" id="K2R3T7"/>
<protein>
    <submittedName>
        <fullName evidence="1">Uncharacterized protein</fullName>
    </submittedName>
</protein>
<gene>
    <name evidence="1" type="ORF">MPH_14181</name>
</gene>
<sequence>IKSNRADHRFGSRIIENNLVARSAPSYR</sequence>